<feature type="domain" description="PHD-type" evidence="10">
    <location>
        <begin position="585"/>
        <end position="708"/>
    </location>
</feature>
<dbReference type="InterPro" id="IPR034732">
    <property type="entry name" value="EPHD"/>
</dbReference>
<feature type="region of interest" description="Disordered" evidence="7">
    <location>
        <begin position="516"/>
        <end position="572"/>
    </location>
</feature>
<dbReference type="Proteomes" id="UP000800092">
    <property type="component" value="Unassembled WGS sequence"/>
</dbReference>
<dbReference type="PROSITE" id="PS51805">
    <property type="entry name" value="EPHD"/>
    <property type="match status" value="1"/>
</dbReference>
<evidence type="ECO:0000256" key="6">
    <source>
        <dbReference type="ARBA" id="ARBA00049349"/>
    </source>
</evidence>
<dbReference type="InterPro" id="IPR013083">
    <property type="entry name" value="Znf_RING/FYVE/PHD"/>
</dbReference>
<evidence type="ECO:0000256" key="4">
    <source>
        <dbReference type="ARBA" id="ARBA00022771"/>
    </source>
</evidence>
<name>A0A6A6H2I6_VIRVR</name>
<feature type="region of interest" description="Disordered" evidence="7">
    <location>
        <begin position="786"/>
        <end position="827"/>
    </location>
</feature>
<dbReference type="EMBL" id="ML991819">
    <property type="protein sequence ID" value="KAF2232097.1"/>
    <property type="molecule type" value="Genomic_DNA"/>
</dbReference>
<evidence type="ECO:0000313" key="12">
    <source>
        <dbReference type="Proteomes" id="UP000800092"/>
    </source>
</evidence>
<keyword evidence="12" id="KW-1185">Reference proteome</keyword>
<evidence type="ECO:0000256" key="7">
    <source>
        <dbReference type="SAM" id="MobiDB-lite"/>
    </source>
</evidence>
<feature type="region of interest" description="Disordered" evidence="7">
    <location>
        <begin position="1"/>
        <end position="62"/>
    </location>
</feature>
<dbReference type="SUPFAM" id="SSF51197">
    <property type="entry name" value="Clavaminate synthase-like"/>
    <property type="match status" value="1"/>
</dbReference>
<keyword evidence="3" id="KW-0479">Metal-binding</keyword>
<comment type="catalytic activity">
    <reaction evidence="6">
        <text>N(6),N(6),N(6)-trimethyl-L-lysyl(9)-[histone H3] + 2 2-oxoglutarate + 2 O2 = N(6)-methyl-L-lysyl(9)-[histone H3] + 2 formaldehyde + 2 succinate + 2 CO2</text>
        <dbReference type="Rhea" id="RHEA:60200"/>
        <dbReference type="Rhea" id="RHEA-COMP:15538"/>
        <dbReference type="Rhea" id="RHEA-COMP:15542"/>
        <dbReference type="ChEBI" id="CHEBI:15379"/>
        <dbReference type="ChEBI" id="CHEBI:16526"/>
        <dbReference type="ChEBI" id="CHEBI:16810"/>
        <dbReference type="ChEBI" id="CHEBI:16842"/>
        <dbReference type="ChEBI" id="CHEBI:30031"/>
        <dbReference type="ChEBI" id="CHEBI:61929"/>
        <dbReference type="ChEBI" id="CHEBI:61961"/>
        <dbReference type="EC" id="1.14.11.66"/>
    </reaction>
</comment>
<reference evidence="11" key="1">
    <citation type="journal article" date="2020" name="Stud. Mycol.">
        <title>101 Dothideomycetes genomes: a test case for predicting lifestyles and emergence of pathogens.</title>
        <authorList>
            <person name="Haridas S."/>
            <person name="Albert R."/>
            <person name="Binder M."/>
            <person name="Bloem J."/>
            <person name="Labutti K."/>
            <person name="Salamov A."/>
            <person name="Andreopoulos B."/>
            <person name="Baker S."/>
            <person name="Barry K."/>
            <person name="Bills G."/>
            <person name="Bluhm B."/>
            <person name="Cannon C."/>
            <person name="Castanera R."/>
            <person name="Culley D."/>
            <person name="Daum C."/>
            <person name="Ezra D."/>
            <person name="Gonzalez J."/>
            <person name="Henrissat B."/>
            <person name="Kuo A."/>
            <person name="Liang C."/>
            <person name="Lipzen A."/>
            <person name="Lutzoni F."/>
            <person name="Magnuson J."/>
            <person name="Mondo S."/>
            <person name="Nolan M."/>
            <person name="Ohm R."/>
            <person name="Pangilinan J."/>
            <person name="Park H.-J."/>
            <person name="Ramirez L."/>
            <person name="Alfaro M."/>
            <person name="Sun H."/>
            <person name="Tritt A."/>
            <person name="Yoshinaga Y."/>
            <person name="Zwiers L.-H."/>
            <person name="Turgeon B."/>
            <person name="Goodwin S."/>
            <person name="Spatafora J."/>
            <person name="Crous P."/>
            <person name="Grigoriev I."/>
        </authorList>
    </citation>
    <scope>NUCLEOTIDE SEQUENCE</scope>
    <source>
        <strain evidence="11">Tuck. ex Michener</strain>
    </source>
</reference>
<dbReference type="SMART" id="SM00545">
    <property type="entry name" value="JmjN"/>
    <property type="match status" value="1"/>
</dbReference>
<dbReference type="InterPro" id="IPR003347">
    <property type="entry name" value="JmjC_dom"/>
</dbReference>
<accession>A0A6A6H2I6</accession>
<feature type="compositionally biased region" description="Basic and acidic residues" evidence="7">
    <location>
        <begin position="241"/>
        <end position="255"/>
    </location>
</feature>
<dbReference type="InterPro" id="IPR055500">
    <property type="entry name" value="DUF7072"/>
</dbReference>
<feature type="region of interest" description="Disordered" evidence="7">
    <location>
        <begin position="970"/>
        <end position="1064"/>
    </location>
</feature>
<dbReference type="Pfam" id="PF23258">
    <property type="entry name" value="DUF7072"/>
    <property type="match status" value="1"/>
</dbReference>
<dbReference type="GO" id="GO:0008270">
    <property type="term" value="F:zinc ion binding"/>
    <property type="evidence" value="ECO:0007669"/>
    <property type="project" value="UniProtKB-KW"/>
</dbReference>
<dbReference type="GO" id="GO:0010468">
    <property type="term" value="P:regulation of gene expression"/>
    <property type="evidence" value="ECO:0007669"/>
    <property type="project" value="TreeGrafter"/>
</dbReference>
<comment type="similarity">
    <text evidence="1">Belongs to the JHDM3 histone demethylase family.</text>
</comment>
<evidence type="ECO:0000256" key="5">
    <source>
        <dbReference type="ARBA" id="ARBA00022833"/>
    </source>
</evidence>
<evidence type="ECO:0000313" key="11">
    <source>
        <dbReference type="EMBL" id="KAF2232097.1"/>
    </source>
</evidence>
<dbReference type="InterPro" id="IPR001965">
    <property type="entry name" value="Znf_PHD"/>
</dbReference>
<feature type="compositionally biased region" description="Low complexity" evidence="7">
    <location>
        <begin position="976"/>
        <end position="991"/>
    </location>
</feature>
<dbReference type="PANTHER" id="PTHR10694:SF7">
    <property type="entry name" value="[HISTONE H3]-TRIMETHYL-L-LYSINE(9) DEMETHYLASE"/>
    <property type="match status" value="1"/>
</dbReference>
<dbReference type="GO" id="GO:0000785">
    <property type="term" value="C:chromatin"/>
    <property type="evidence" value="ECO:0007669"/>
    <property type="project" value="TreeGrafter"/>
</dbReference>
<evidence type="ECO:0000256" key="3">
    <source>
        <dbReference type="ARBA" id="ARBA00022723"/>
    </source>
</evidence>
<dbReference type="Pfam" id="PF13832">
    <property type="entry name" value="zf-HC5HC2H_2"/>
    <property type="match status" value="1"/>
</dbReference>
<dbReference type="GO" id="GO:0005634">
    <property type="term" value="C:nucleus"/>
    <property type="evidence" value="ECO:0007669"/>
    <property type="project" value="TreeGrafter"/>
</dbReference>
<dbReference type="OrthoDB" id="9547406at2759"/>
<keyword evidence="4" id="KW-0863">Zinc-finger</keyword>
<feature type="compositionally biased region" description="Polar residues" evidence="7">
    <location>
        <begin position="1109"/>
        <end position="1123"/>
    </location>
</feature>
<dbReference type="PROSITE" id="PS51184">
    <property type="entry name" value="JMJC"/>
    <property type="match status" value="1"/>
</dbReference>
<evidence type="ECO:0000259" key="9">
    <source>
        <dbReference type="PROSITE" id="PS51184"/>
    </source>
</evidence>
<feature type="compositionally biased region" description="Polar residues" evidence="7">
    <location>
        <begin position="805"/>
        <end position="815"/>
    </location>
</feature>
<dbReference type="SMART" id="SM00249">
    <property type="entry name" value="PHD"/>
    <property type="match status" value="1"/>
</dbReference>
<feature type="region of interest" description="Disordered" evidence="7">
    <location>
        <begin position="1245"/>
        <end position="1296"/>
    </location>
</feature>
<feature type="compositionally biased region" description="Polar residues" evidence="7">
    <location>
        <begin position="1050"/>
        <end position="1064"/>
    </location>
</feature>
<evidence type="ECO:0000256" key="2">
    <source>
        <dbReference type="ARBA" id="ARBA00012900"/>
    </source>
</evidence>
<dbReference type="Pfam" id="PF02375">
    <property type="entry name" value="JmjN"/>
    <property type="match status" value="1"/>
</dbReference>
<evidence type="ECO:0000259" key="8">
    <source>
        <dbReference type="PROSITE" id="PS51183"/>
    </source>
</evidence>
<dbReference type="CDD" id="cd15571">
    <property type="entry name" value="ePHD"/>
    <property type="match status" value="1"/>
</dbReference>
<evidence type="ECO:0000259" key="10">
    <source>
        <dbReference type="PROSITE" id="PS51805"/>
    </source>
</evidence>
<evidence type="ECO:0000256" key="1">
    <source>
        <dbReference type="ARBA" id="ARBA00009711"/>
    </source>
</evidence>
<sequence>MEVEMVHQTIEAPPEDEKPSVAAENLTPPASEDMDKAAEASSDLSDVELEDDEDIGEIEPDHYWDDGRVPVFKPTMKQFKSFKKFIDKINKYGMRSGIVKVVPPQEWRDSLAQLDEAVKTIKVKNPITQEFSGTHGTYTQANIEKQRSYNLPQWKSLTEETQHQPPAKRGERRRHQPKIVRGSGAKKATTIRPPPAEIPEGTKRRPGRPRKNPLPEVKPKVEDENDEDQAREPPTPVSPPEEEKPAKTKPKKEAKASPSKGGGSQAKSVSSRRMNNREERVEEVDEAAFEGFGYKLEDVDEYTPERCAELEDKYWKSLTYAPPMYGADMPGSLFNDSTTSWNVAKLENLLDVLGTKVPGVNTAYLYLGMWKATFAWHLEDVDLYSINYIHFGAPKQWYSISQEDARRFEAAMKNVWPNDAKNCDQFLRHKTYLISPSLLKQQYNITVNKLVHYEGEFVITFPYGYHSGYNIGYNCAESVNFATEAWLDYGKIARKCHCEADSVWVDVHEIERKLRGEPTPEYYEETDDDDDDDELEDEGGNLPSPPQSVAGKSKSAPRKRKRDPKDKDTGKKVKKIRFRLKPLLEPPCVLCPNVASFDKLLPTDNGQKAHEICGLLTPETWVAEINGRRTVCNVAGIDKARMELKCIFCRSKHGSCFQCGSKKCTRAYHGTCAQAAGVELDFGHVPTFGEDGTEYYMDGYHARCRFHRPKKPRNFNFELLEKDQSVMDYARNLQPKQVAQAQVGHGEVFAGIVVENRAAEQTAILDILPEGGHIEVEWKWFAPLDPTKSERPRPSEKAIPLPAEISQSAVSTANQKDGPPTIGDPFQDNTAFRWQEFNPVSRSECTNPAQAKIQLDKPDQLWFYLGKTSTEARAQYTHDLRIMTHNLKSNFLDTVKPPGPPVHHVERKPHNIIYPNGANVNALNGAMATSRHAQIQPLVRPNERPYEYKPKIPAQYTVDPESLRKQKSFLTQGSGPAQRAPLPPLTAAARPGVNGPTMYMGHAAYSSSSKAPPAPMQQRASHAHSPPAVPQRRPSQPLSDPKIDPRLLQGLSTPQQNPFQPYSPFSVTPISKLVQPTQQRAPVAPMMGSGNATSPTSSNNPFTPPPSRHSAQSLATPKQSPPTDTDYLSHLQKYPYLRNSYLRKPKHYVSPYPLPGGFSLEYQPNPERSPFTLPRPRSQSIGRPLSSHSHQPYELAHAKYAQPMKPEPQYQSMADFQSQIGREARNPIPEAASMQRYEELLKKMGETAKGEGSATRVGKTSPQRPIPSPLSDCTPGAQNRPPADRNIDPALVGGAGAAQQAMVKKITMPAMET</sequence>
<dbReference type="Gene3D" id="3.30.40.10">
    <property type="entry name" value="Zinc/RING finger domain, C3HC4 (zinc finger)"/>
    <property type="match status" value="1"/>
</dbReference>
<feature type="compositionally biased region" description="Acidic residues" evidence="7">
    <location>
        <begin position="522"/>
        <end position="539"/>
    </location>
</feature>
<proteinExistence type="inferred from homology"/>
<dbReference type="EC" id="1.14.11.66" evidence="2"/>
<dbReference type="PANTHER" id="PTHR10694">
    <property type="entry name" value="LYSINE-SPECIFIC DEMETHYLASE"/>
    <property type="match status" value="1"/>
</dbReference>
<dbReference type="SMART" id="SM00558">
    <property type="entry name" value="JmjC"/>
    <property type="match status" value="1"/>
</dbReference>
<feature type="region of interest" description="Disordered" evidence="7">
    <location>
        <begin position="1076"/>
        <end position="1125"/>
    </location>
</feature>
<keyword evidence="5" id="KW-0862">Zinc</keyword>
<feature type="domain" description="JmjN" evidence="8">
    <location>
        <begin position="69"/>
        <end position="110"/>
    </location>
</feature>
<dbReference type="InterPro" id="IPR003349">
    <property type="entry name" value="JmjN"/>
</dbReference>
<dbReference type="PROSITE" id="PS51183">
    <property type="entry name" value="JMJN"/>
    <property type="match status" value="1"/>
</dbReference>
<gene>
    <name evidence="11" type="ORF">EV356DRAFT_489166</name>
</gene>
<feature type="compositionally biased region" description="Low complexity" evidence="7">
    <location>
        <begin position="1089"/>
        <end position="1101"/>
    </location>
</feature>
<feature type="domain" description="JmjC" evidence="9">
    <location>
        <begin position="335"/>
        <end position="498"/>
    </location>
</feature>
<feature type="compositionally biased region" description="Basic and acidic residues" evidence="7">
    <location>
        <begin position="787"/>
        <end position="796"/>
    </location>
</feature>
<dbReference type="Pfam" id="PF02373">
    <property type="entry name" value="JmjC"/>
    <property type="match status" value="1"/>
</dbReference>
<feature type="region of interest" description="Disordered" evidence="7">
    <location>
        <begin position="149"/>
        <end position="284"/>
    </location>
</feature>
<dbReference type="Gene3D" id="2.60.120.650">
    <property type="entry name" value="Cupin"/>
    <property type="match status" value="2"/>
</dbReference>
<protein>
    <recommendedName>
        <fullName evidence="2">[histone H3]-trimethyl-L-lysine(9) demethylase</fullName>
        <ecNumber evidence="2">1.14.11.66</ecNumber>
    </recommendedName>
</protein>
<dbReference type="GO" id="GO:0051864">
    <property type="term" value="F:histone H3K36 demethylase activity"/>
    <property type="evidence" value="ECO:0007669"/>
    <property type="project" value="TreeGrafter"/>
</dbReference>
<dbReference type="GO" id="GO:0140684">
    <property type="term" value="F:histone H3K9me2/H3K9me3 demethylase activity"/>
    <property type="evidence" value="ECO:0007669"/>
    <property type="project" value="UniProtKB-EC"/>
</dbReference>
<feature type="compositionally biased region" description="Acidic residues" evidence="7">
    <location>
        <begin position="45"/>
        <end position="58"/>
    </location>
</feature>
<dbReference type="FunFam" id="2.60.120.650:FF:000024">
    <property type="entry name" value="Putative jumonji family transcription factor"/>
    <property type="match status" value="1"/>
</dbReference>
<organism evidence="11 12">
    <name type="scientific">Viridothelium virens</name>
    <name type="common">Speckled blister lichen</name>
    <name type="synonym">Trypethelium virens</name>
    <dbReference type="NCBI Taxonomy" id="1048519"/>
    <lineage>
        <taxon>Eukaryota</taxon>
        <taxon>Fungi</taxon>
        <taxon>Dikarya</taxon>
        <taxon>Ascomycota</taxon>
        <taxon>Pezizomycotina</taxon>
        <taxon>Dothideomycetes</taxon>
        <taxon>Dothideomycetes incertae sedis</taxon>
        <taxon>Trypetheliales</taxon>
        <taxon>Trypetheliaceae</taxon>
        <taxon>Viridothelium</taxon>
    </lineage>
</organism>